<reference evidence="2" key="1">
    <citation type="journal article" date="2022" name="Mol. Ecol. Resour.">
        <title>The genomes of chicory, endive, great burdock and yacon provide insights into Asteraceae palaeo-polyploidization history and plant inulin production.</title>
        <authorList>
            <person name="Fan W."/>
            <person name="Wang S."/>
            <person name="Wang H."/>
            <person name="Wang A."/>
            <person name="Jiang F."/>
            <person name="Liu H."/>
            <person name="Zhao H."/>
            <person name="Xu D."/>
            <person name="Zhang Y."/>
        </authorList>
    </citation>
    <scope>NUCLEOTIDE SEQUENCE [LARGE SCALE GENOMIC DNA]</scope>
    <source>
        <strain evidence="2">cv. Punajuju</strain>
    </source>
</reference>
<accession>A0ACB9F5Q5</accession>
<keyword evidence="2" id="KW-1185">Reference proteome</keyword>
<protein>
    <submittedName>
        <fullName evidence="1">Uncharacterized protein</fullName>
    </submittedName>
</protein>
<dbReference type="Proteomes" id="UP001055811">
    <property type="component" value="Linkage Group LG03"/>
</dbReference>
<evidence type="ECO:0000313" key="2">
    <source>
        <dbReference type="Proteomes" id="UP001055811"/>
    </source>
</evidence>
<dbReference type="EMBL" id="CM042011">
    <property type="protein sequence ID" value="KAI3766031.1"/>
    <property type="molecule type" value="Genomic_DNA"/>
</dbReference>
<sequence length="218" mass="24909">MCVEVGSDVGITIVTPGVVESSITNDEWLLKTNLYWSPMMSTEDCATVILDSIRRGDEYLTEPPWMRVFFMWNAVCPEMLKWTTRFLFITCSKGSLENREHASKAALISFFETLRVEVGSDIGITIVTPGVVKSEITNDQWLLKTNLKWTPMMATENCAKAILDSIRRGDEYLTEPPWVRVLFWSKTLCPEILKWSTRFIFITCSKGSPENKTPHLLK</sequence>
<proteinExistence type="predicted"/>
<evidence type="ECO:0000313" key="1">
    <source>
        <dbReference type="EMBL" id="KAI3766031.1"/>
    </source>
</evidence>
<reference evidence="1 2" key="2">
    <citation type="journal article" date="2022" name="Mol. Ecol. Resour.">
        <title>The genomes of chicory, endive, great burdock and yacon provide insights into Asteraceae paleo-polyploidization history and plant inulin production.</title>
        <authorList>
            <person name="Fan W."/>
            <person name="Wang S."/>
            <person name="Wang H."/>
            <person name="Wang A."/>
            <person name="Jiang F."/>
            <person name="Liu H."/>
            <person name="Zhao H."/>
            <person name="Xu D."/>
            <person name="Zhang Y."/>
        </authorList>
    </citation>
    <scope>NUCLEOTIDE SEQUENCE [LARGE SCALE GENOMIC DNA]</scope>
    <source>
        <strain evidence="2">cv. Punajuju</strain>
        <tissue evidence="1">Leaves</tissue>
    </source>
</reference>
<comment type="caution">
    <text evidence="1">The sequence shown here is derived from an EMBL/GenBank/DDBJ whole genome shotgun (WGS) entry which is preliminary data.</text>
</comment>
<name>A0ACB9F5Q5_CICIN</name>
<gene>
    <name evidence="1" type="ORF">L2E82_16079</name>
</gene>
<organism evidence="1 2">
    <name type="scientific">Cichorium intybus</name>
    <name type="common">Chicory</name>
    <dbReference type="NCBI Taxonomy" id="13427"/>
    <lineage>
        <taxon>Eukaryota</taxon>
        <taxon>Viridiplantae</taxon>
        <taxon>Streptophyta</taxon>
        <taxon>Embryophyta</taxon>
        <taxon>Tracheophyta</taxon>
        <taxon>Spermatophyta</taxon>
        <taxon>Magnoliopsida</taxon>
        <taxon>eudicotyledons</taxon>
        <taxon>Gunneridae</taxon>
        <taxon>Pentapetalae</taxon>
        <taxon>asterids</taxon>
        <taxon>campanulids</taxon>
        <taxon>Asterales</taxon>
        <taxon>Asteraceae</taxon>
        <taxon>Cichorioideae</taxon>
        <taxon>Cichorieae</taxon>
        <taxon>Cichoriinae</taxon>
        <taxon>Cichorium</taxon>
    </lineage>
</organism>